<keyword evidence="1" id="KW-0378">Hydrolase</keyword>
<accession>A0A381N9V6</accession>
<sequence length="304" mass="35195">MKYFFIVIIFTKMNAQHITYYNDNNEDFADVYIDDYLIFTCRVAGLENTGGTVILLHGFPETSKMWSKMLPFLSSKNYRVIAPDQRGYSKGARPLKVKDYSAHKLAQDIINIADSFEAKKFHLVGHDWGSGIGWYLSAFNKNRVISFSALAVPHLDAFGDAILNDKIQKKKSEYVKFFRIRFLPEIYFKKSNYANLKRIMWTSSDKEEIESYLSVFSQKNALKTALHWYRATNLSSPTKIGDIHVPTLMIYGKKDKAVGEKAVDETEKYMKAPYTLKKTNLSHWLIQDSFELVSKEILNHIKNY</sequence>
<organism evidence="3">
    <name type="scientific">marine metagenome</name>
    <dbReference type="NCBI Taxonomy" id="408172"/>
    <lineage>
        <taxon>unclassified sequences</taxon>
        <taxon>metagenomes</taxon>
        <taxon>ecological metagenomes</taxon>
    </lineage>
</organism>
<dbReference type="InterPro" id="IPR000073">
    <property type="entry name" value="AB_hydrolase_1"/>
</dbReference>
<evidence type="ECO:0000256" key="1">
    <source>
        <dbReference type="ARBA" id="ARBA00022801"/>
    </source>
</evidence>
<dbReference type="Pfam" id="PF00561">
    <property type="entry name" value="Abhydrolase_1"/>
    <property type="match status" value="1"/>
</dbReference>
<dbReference type="GO" id="GO:0016787">
    <property type="term" value="F:hydrolase activity"/>
    <property type="evidence" value="ECO:0007669"/>
    <property type="project" value="UniProtKB-KW"/>
</dbReference>
<dbReference type="Gene3D" id="3.40.50.1820">
    <property type="entry name" value="alpha/beta hydrolase"/>
    <property type="match status" value="1"/>
</dbReference>
<gene>
    <name evidence="3" type="ORF">METZ01_LOCUS3718</name>
</gene>
<feature type="domain" description="AB hydrolase-1" evidence="2">
    <location>
        <begin position="52"/>
        <end position="269"/>
    </location>
</feature>
<dbReference type="InterPro" id="IPR029058">
    <property type="entry name" value="AB_hydrolase_fold"/>
</dbReference>
<dbReference type="AlphaFoldDB" id="A0A381N9V6"/>
<protein>
    <recommendedName>
        <fullName evidence="2">AB hydrolase-1 domain-containing protein</fullName>
    </recommendedName>
</protein>
<dbReference type="SUPFAM" id="SSF53474">
    <property type="entry name" value="alpha/beta-Hydrolases"/>
    <property type="match status" value="1"/>
</dbReference>
<evidence type="ECO:0000313" key="3">
    <source>
        <dbReference type="EMBL" id="SUZ50864.1"/>
    </source>
</evidence>
<reference evidence="3" key="1">
    <citation type="submission" date="2018-05" db="EMBL/GenBank/DDBJ databases">
        <authorList>
            <person name="Lanie J.A."/>
            <person name="Ng W.-L."/>
            <person name="Kazmierczak K.M."/>
            <person name="Andrzejewski T.M."/>
            <person name="Davidsen T.M."/>
            <person name="Wayne K.J."/>
            <person name="Tettelin H."/>
            <person name="Glass J.I."/>
            <person name="Rusch D."/>
            <person name="Podicherti R."/>
            <person name="Tsui H.-C.T."/>
            <person name="Winkler M.E."/>
        </authorList>
    </citation>
    <scope>NUCLEOTIDE SEQUENCE</scope>
</reference>
<proteinExistence type="predicted"/>
<name>A0A381N9V6_9ZZZZ</name>
<dbReference type="PANTHER" id="PTHR43329">
    <property type="entry name" value="EPOXIDE HYDROLASE"/>
    <property type="match status" value="1"/>
</dbReference>
<dbReference type="EMBL" id="UINC01000193">
    <property type="protein sequence ID" value="SUZ50864.1"/>
    <property type="molecule type" value="Genomic_DNA"/>
</dbReference>
<evidence type="ECO:0000259" key="2">
    <source>
        <dbReference type="Pfam" id="PF00561"/>
    </source>
</evidence>
<dbReference type="PRINTS" id="PR00111">
    <property type="entry name" value="ABHYDROLASE"/>
</dbReference>
<dbReference type="PRINTS" id="PR00412">
    <property type="entry name" value="EPOXHYDRLASE"/>
</dbReference>
<dbReference type="InterPro" id="IPR000639">
    <property type="entry name" value="Epox_hydrolase-like"/>
</dbReference>